<name>A0AB39UUR7_9GAMM</name>
<evidence type="ECO:0000256" key="1">
    <source>
        <dbReference type="SAM" id="Coils"/>
    </source>
</evidence>
<evidence type="ECO:0000313" key="2">
    <source>
        <dbReference type="EMBL" id="XDT71551.1"/>
    </source>
</evidence>
<dbReference type="EMBL" id="CP154858">
    <property type="protein sequence ID" value="XDT71551.1"/>
    <property type="molecule type" value="Genomic_DNA"/>
</dbReference>
<dbReference type="AlphaFoldDB" id="A0AB39UUR7"/>
<dbReference type="KEGG" id="tcd:AAIA72_12135"/>
<gene>
    <name evidence="2" type="ORF">AAIA72_12135</name>
</gene>
<proteinExistence type="predicted"/>
<sequence>MKKHAFNAQAFTRQIAEQLEMEVDDLRQRIARLTNSDRPADRMMAETYKRLLESRESLVRECRGNYRLGA</sequence>
<feature type="coiled-coil region" evidence="1">
    <location>
        <begin position="9"/>
        <end position="36"/>
    </location>
</feature>
<protein>
    <submittedName>
        <fullName evidence="2">Uncharacterized protein</fullName>
    </submittedName>
</protein>
<dbReference type="RefSeq" id="WP_369600587.1">
    <property type="nucleotide sequence ID" value="NZ_CP154858.1"/>
</dbReference>
<organism evidence="2">
    <name type="scientific">Thermohahella caldifontis</name>
    <dbReference type="NCBI Taxonomy" id="3142973"/>
    <lineage>
        <taxon>Bacteria</taxon>
        <taxon>Pseudomonadati</taxon>
        <taxon>Pseudomonadota</taxon>
        <taxon>Gammaproteobacteria</taxon>
        <taxon>Oceanospirillales</taxon>
        <taxon>Hahellaceae</taxon>
        <taxon>Thermohahella</taxon>
    </lineage>
</organism>
<accession>A0AB39UUR7</accession>
<reference evidence="2" key="1">
    <citation type="submission" date="2024-05" db="EMBL/GenBank/DDBJ databases">
        <title>Genome sequencing of novel strain.</title>
        <authorList>
            <person name="Ganbat D."/>
            <person name="Ganbat S."/>
            <person name="Lee S.-J."/>
        </authorList>
    </citation>
    <scope>NUCLEOTIDE SEQUENCE</scope>
    <source>
        <strain evidence="2">SMD15-11</strain>
    </source>
</reference>
<keyword evidence="1" id="KW-0175">Coiled coil</keyword>